<dbReference type="Proteomes" id="UP001471651">
    <property type="component" value="Unassembled WGS sequence"/>
</dbReference>
<dbReference type="Pfam" id="PF12571">
    <property type="entry name" value="Phage_tail_fib"/>
    <property type="match status" value="1"/>
</dbReference>
<feature type="region of interest" description="Disordered" evidence="1">
    <location>
        <begin position="250"/>
        <end position="270"/>
    </location>
</feature>
<dbReference type="PANTHER" id="PTHR35191">
    <property type="entry name" value="PROPHAGE SIDE TAIL FIBER PROTEIN HOMOLOG STFQ-RELATED"/>
    <property type="match status" value="1"/>
</dbReference>
<feature type="domain" description="Phage tail collar" evidence="2">
    <location>
        <begin position="182"/>
        <end position="228"/>
    </location>
</feature>
<evidence type="ECO:0000259" key="2">
    <source>
        <dbReference type="Pfam" id="PF07484"/>
    </source>
</evidence>
<proteinExistence type="predicted"/>
<dbReference type="SUPFAM" id="SSF88874">
    <property type="entry name" value="Receptor-binding domain of short tail fibre protein gp12"/>
    <property type="match status" value="1"/>
</dbReference>
<accession>A0ABV0L4S1</accession>
<evidence type="ECO:0000313" key="5">
    <source>
        <dbReference type="Proteomes" id="UP001471651"/>
    </source>
</evidence>
<gene>
    <name evidence="4" type="ORF">ABKW32_18285</name>
</gene>
<dbReference type="InterPro" id="IPR011083">
    <property type="entry name" value="Phage_tail_collar_dom"/>
</dbReference>
<dbReference type="InterPro" id="IPR022225">
    <property type="entry name" value="Phage_tail_fibre_N"/>
</dbReference>
<evidence type="ECO:0000313" key="4">
    <source>
        <dbReference type="EMBL" id="MEP7731399.1"/>
    </source>
</evidence>
<dbReference type="InterPro" id="IPR037053">
    <property type="entry name" value="Phage_tail_collar_dom_sf"/>
</dbReference>
<dbReference type="EMBL" id="JBDYKN010000029">
    <property type="protein sequence ID" value="MEP7731399.1"/>
    <property type="molecule type" value="Genomic_DNA"/>
</dbReference>
<dbReference type="InterPro" id="IPR051934">
    <property type="entry name" value="Phage_Tail_Fiber_Structural"/>
</dbReference>
<sequence>MSDFRTYITQTGFGLERDAKFNNTQVDLAVLVVGDGVLPDSASPAERTDLIHQVREYAITIEKDEKDPNVWIARGEIPASDGGFFIKEAGIKTTDGELYSYARQAGDYKPLLEEGQGKSYTIRLKFVPGNADAIQIKIDPSVQFATPTDLENAVKEHLEEEDPHNVISDLWTELAAKICPIGVPIPWPTDVAPDGWAVMKGQSFDLNIYPILALVYPSGIIPDMRGLAIVGKKEADVTLSYEDDAVKSHNHPGSYVNSTDLGSRSTSTGGNHSHSTTFYIANSGGGHNPAGYNSVGGAFGVGTSAAGNHSHSVSFGGHAHGLHIASEGGDENKIKNRKFNWIVRLA</sequence>
<organism evidence="4 5">
    <name type="scientific">Marinomonas primoryensis</name>
    <dbReference type="NCBI Taxonomy" id="178399"/>
    <lineage>
        <taxon>Bacteria</taxon>
        <taxon>Pseudomonadati</taxon>
        <taxon>Pseudomonadota</taxon>
        <taxon>Gammaproteobacteria</taxon>
        <taxon>Oceanospirillales</taxon>
        <taxon>Oceanospirillaceae</taxon>
        <taxon>Marinomonas</taxon>
    </lineage>
</organism>
<name>A0ABV0L4S1_9GAMM</name>
<dbReference type="PANTHER" id="PTHR35191:SF1">
    <property type="entry name" value="PROPHAGE SIDE TAIL FIBER PROTEIN HOMOLOG STFQ-RELATED"/>
    <property type="match status" value="1"/>
</dbReference>
<dbReference type="Gene3D" id="3.90.1340.10">
    <property type="entry name" value="Phage tail collar domain"/>
    <property type="match status" value="1"/>
</dbReference>
<dbReference type="Pfam" id="PF07484">
    <property type="entry name" value="Collar"/>
    <property type="match status" value="1"/>
</dbReference>
<evidence type="ECO:0000256" key="1">
    <source>
        <dbReference type="SAM" id="MobiDB-lite"/>
    </source>
</evidence>
<reference evidence="4 5" key="1">
    <citation type="submission" date="2024-05" db="EMBL/GenBank/DDBJ databases">
        <authorList>
            <person name="Busch G.E."/>
            <person name="Sharma I."/>
        </authorList>
    </citation>
    <scope>NUCLEOTIDE SEQUENCE [LARGE SCALE GENOMIC DNA]</scope>
    <source>
        <strain evidence="4 5">23GB23</strain>
    </source>
</reference>
<evidence type="ECO:0000259" key="3">
    <source>
        <dbReference type="Pfam" id="PF12571"/>
    </source>
</evidence>
<dbReference type="RefSeq" id="WP_348577916.1">
    <property type="nucleotide sequence ID" value="NZ_JBDYKN010000029.1"/>
</dbReference>
<protein>
    <submittedName>
        <fullName evidence="4">Phage tail protein</fullName>
    </submittedName>
</protein>
<keyword evidence="5" id="KW-1185">Reference proteome</keyword>
<feature type="domain" description="Phage tail fibre protein N-terminal" evidence="3">
    <location>
        <begin position="1"/>
        <end position="146"/>
    </location>
</feature>
<comment type="caution">
    <text evidence="4">The sequence shown here is derived from an EMBL/GenBank/DDBJ whole genome shotgun (WGS) entry which is preliminary data.</text>
</comment>